<evidence type="ECO:0000259" key="3">
    <source>
        <dbReference type="PROSITE" id="PS50966"/>
    </source>
</evidence>
<proteinExistence type="predicted"/>
<dbReference type="Proteomes" id="UP000682733">
    <property type="component" value="Unassembled WGS sequence"/>
</dbReference>
<feature type="compositionally biased region" description="Basic residues" evidence="2">
    <location>
        <begin position="254"/>
        <end position="263"/>
    </location>
</feature>
<comment type="caution">
    <text evidence="4">The sequence shown here is derived from an EMBL/GenBank/DDBJ whole genome shotgun (WGS) entry which is preliminary data.</text>
</comment>
<name>A0A8S2FBH9_9BILA</name>
<dbReference type="Proteomes" id="UP000677228">
    <property type="component" value="Unassembled WGS sequence"/>
</dbReference>
<dbReference type="InterPro" id="IPR007527">
    <property type="entry name" value="Znf_SWIM"/>
</dbReference>
<evidence type="ECO:0000313" key="6">
    <source>
        <dbReference type="Proteomes" id="UP000677228"/>
    </source>
</evidence>
<dbReference type="PROSITE" id="PS50966">
    <property type="entry name" value="ZF_SWIM"/>
    <property type="match status" value="1"/>
</dbReference>
<dbReference type="EMBL" id="CAJOBA010048769">
    <property type="protein sequence ID" value="CAF4216264.1"/>
    <property type="molecule type" value="Genomic_DNA"/>
</dbReference>
<accession>A0A8S2FBH9</accession>
<evidence type="ECO:0000256" key="1">
    <source>
        <dbReference type="PROSITE-ProRule" id="PRU00325"/>
    </source>
</evidence>
<organism evidence="4 6">
    <name type="scientific">Didymodactylos carnosus</name>
    <dbReference type="NCBI Taxonomy" id="1234261"/>
    <lineage>
        <taxon>Eukaryota</taxon>
        <taxon>Metazoa</taxon>
        <taxon>Spiralia</taxon>
        <taxon>Gnathifera</taxon>
        <taxon>Rotifera</taxon>
        <taxon>Eurotatoria</taxon>
        <taxon>Bdelloidea</taxon>
        <taxon>Philodinida</taxon>
        <taxon>Philodinidae</taxon>
        <taxon>Didymodactylos</taxon>
    </lineage>
</organism>
<dbReference type="EMBL" id="CAJNOK010027024">
    <property type="protein sequence ID" value="CAF1412882.1"/>
    <property type="molecule type" value="Genomic_DNA"/>
</dbReference>
<sequence length="263" mass="29533">AIMKILCAVDNAFFSHLVKDSDDALATAKVIISNLQLENEVISLEADTIGWRKANTSDISSIIPLYDDNDIKKFSGEYSVRIAHAYLGHIQQQWTTYIHHDFSSTTKIKNIVSRYKTTDNPKKHTIWIRSGQNKLDDIASYCTCKSGLRTAGGTCSHVTAALIALKYWKNNKKLPFFYTAAAALFINVLDCTAYKQRNKNKQMSTEDDETFSDTENQTSLSDVSTNAELTDEESADEESTGNNINKEDANKNQSNRKKKPRTV</sequence>
<protein>
    <recommendedName>
        <fullName evidence="3">SWIM-type domain-containing protein</fullName>
    </recommendedName>
</protein>
<evidence type="ECO:0000313" key="4">
    <source>
        <dbReference type="EMBL" id="CAF1412882.1"/>
    </source>
</evidence>
<feature type="region of interest" description="Disordered" evidence="2">
    <location>
        <begin position="199"/>
        <end position="263"/>
    </location>
</feature>
<reference evidence="4" key="1">
    <citation type="submission" date="2021-02" db="EMBL/GenBank/DDBJ databases">
        <authorList>
            <person name="Nowell W R."/>
        </authorList>
    </citation>
    <scope>NUCLEOTIDE SEQUENCE</scope>
</reference>
<keyword evidence="1" id="KW-0863">Zinc-finger</keyword>
<keyword evidence="1" id="KW-0862">Zinc</keyword>
<feature type="compositionally biased region" description="Acidic residues" evidence="2">
    <location>
        <begin position="229"/>
        <end position="239"/>
    </location>
</feature>
<dbReference type="AlphaFoldDB" id="A0A8S2FBH9"/>
<evidence type="ECO:0000256" key="2">
    <source>
        <dbReference type="SAM" id="MobiDB-lite"/>
    </source>
</evidence>
<feature type="compositionally biased region" description="Polar residues" evidence="2">
    <location>
        <begin position="213"/>
        <end position="228"/>
    </location>
</feature>
<gene>
    <name evidence="4" type="ORF">OVA965_LOCUS33429</name>
    <name evidence="5" type="ORF">TMI583_LOCUS34317</name>
</gene>
<evidence type="ECO:0000313" key="5">
    <source>
        <dbReference type="EMBL" id="CAF4216264.1"/>
    </source>
</evidence>
<dbReference type="GO" id="GO:0008270">
    <property type="term" value="F:zinc ion binding"/>
    <property type="evidence" value="ECO:0007669"/>
    <property type="project" value="UniProtKB-KW"/>
</dbReference>
<feature type="non-terminal residue" evidence="4">
    <location>
        <position position="1"/>
    </location>
</feature>
<feature type="domain" description="SWIM-type" evidence="3">
    <location>
        <begin position="124"/>
        <end position="166"/>
    </location>
</feature>
<keyword evidence="1" id="KW-0479">Metal-binding</keyword>